<dbReference type="STRING" id="1126833.VN24_24385"/>
<accession>A0A0D5NPN5</accession>
<dbReference type="PANTHER" id="PTHR30383">
    <property type="entry name" value="THIOESTERASE 1/PROTEASE 1/LYSOPHOSPHOLIPASE L1"/>
    <property type="match status" value="1"/>
</dbReference>
<keyword evidence="3" id="KW-1185">Reference proteome</keyword>
<name>A0A0D5NPN5_9BACL</name>
<dbReference type="GO" id="GO:0004622">
    <property type="term" value="F:phosphatidylcholine lysophospholipase activity"/>
    <property type="evidence" value="ECO:0007669"/>
    <property type="project" value="TreeGrafter"/>
</dbReference>
<dbReference type="Gene3D" id="3.40.50.1110">
    <property type="entry name" value="SGNH hydrolase"/>
    <property type="match status" value="1"/>
</dbReference>
<dbReference type="InterPro" id="IPR036514">
    <property type="entry name" value="SGNH_hydro_sf"/>
</dbReference>
<dbReference type="OrthoDB" id="252349at2"/>
<reference evidence="2 3" key="1">
    <citation type="journal article" date="2015" name="J. Biotechnol.">
        <title>Complete genome sequence of Paenibacillus beijingensis 7188(T) (=DSM 24997(T)), a novel rhizobacterium from jujube garden soil.</title>
        <authorList>
            <person name="Kwak Y."/>
            <person name="Shin J.H."/>
        </authorList>
    </citation>
    <scope>NUCLEOTIDE SEQUENCE [LARGE SCALE GENOMIC DNA]</scope>
    <source>
        <strain evidence="2 3">DSM 24997</strain>
    </source>
</reference>
<dbReference type="InterPro" id="IPR051532">
    <property type="entry name" value="Ester_Hydrolysis_Enzymes"/>
</dbReference>
<dbReference type="EMBL" id="CP011058">
    <property type="protein sequence ID" value="AJY77110.1"/>
    <property type="molecule type" value="Genomic_DNA"/>
</dbReference>
<dbReference type="SUPFAM" id="SSF52266">
    <property type="entry name" value="SGNH hydrolase"/>
    <property type="match status" value="1"/>
</dbReference>
<evidence type="ECO:0000313" key="2">
    <source>
        <dbReference type="EMBL" id="AJY77110.1"/>
    </source>
</evidence>
<sequence length="273" mass="29002">MNRSKSLWLAISLTALAATIVLAGGFVYALKDMLSPASAAAVNPDLPAPAAAEGGALAGAKEIKIAALGDSLTKGAGDSTGDGYVKQTVAALQQTASKPVELLNNMALNGLRSDELIRLLDTQEGMSYSLKQANLILLTIGGNDLFQTAVDEEEGGNAGGLSPGNVAAKLDDSLNNLKLLLDKLHAINPDATLVYVGLYNPFYDVEQLRSGSIQVQKWNAEAYAMLQQYPNRILVPTFDLFETNIGTYLSSDHFHPNHDGYARIAERIVQALS</sequence>
<organism evidence="2 3">
    <name type="scientific">Paenibacillus beijingensis</name>
    <dbReference type="NCBI Taxonomy" id="1126833"/>
    <lineage>
        <taxon>Bacteria</taxon>
        <taxon>Bacillati</taxon>
        <taxon>Bacillota</taxon>
        <taxon>Bacilli</taxon>
        <taxon>Bacillales</taxon>
        <taxon>Paenibacillaceae</taxon>
        <taxon>Paenibacillus</taxon>
    </lineage>
</organism>
<evidence type="ECO:0000259" key="1">
    <source>
        <dbReference type="Pfam" id="PF13472"/>
    </source>
</evidence>
<dbReference type="AlphaFoldDB" id="A0A0D5NPN5"/>
<reference evidence="3" key="2">
    <citation type="submission" date="2015-03" db="EMBL/GenBank/DDBJ databases">
        <title>Genome sequence of Paenibacillus beijingensis strain DSM 24997T.</title>
        <authorList>
            <person name="Kwak Y."/>
            <person name="Shin J.-H."/>
        </authorList>
    </citation>
    <scope>NUCLEOTIDE SEQUENCE [LARGE SCALE GENOMIC DNA]</scope>
    <source>
        <strain evidence="3">DSM 24997</strain>
    </source>
</reference>
<evidence type="ECO:0000313" key="3">
    <source>
        <dbReference type="Proteomes" id="UP000032633"/>
    </source>
</evidence>
<feature type="domain" description="SGNH hydrolase-type esterase" evidence="1">
    <location>
        <begin position="67"/>
        <end position="263"/>
    </location>
</feature>
<dbReference type="Pfam" id="PF13472">
    <property type="entry name" value="Lipase_GDSL_2"/>
    <property type="match status" value="1"/>
</dbReference>
<dbReference type="Proteomes" id="UP000032633">
    <property type="component" value="Chromosome"/>
</dbReference>
<dbReference type="KEGG" id="pbj:VN24_24385"/>
<dbReference type="PATRIC" id="fig|1126833.4.peg.5365"/>
<protein>
    <recommendedName>
        <fullName evidence="1">SGNH hydrolase-type esterase domain-containing protein</fullName>
    </recommendedName>
</protein>
<dbReference type="InterPro" id="IPR013830">
    <property type="entry name" value="SGNH_hydro"/>
</dbReference>
<dbReference type="RefSeq" id="WP_045672535.1">
    <property type="nucleotide sequence ID" value="NZ_CP011058.1"/>
</dbReference>
<dbReference type="PANTHER" id="PTHR30383:SF27">
    <property type="entry name" value="SPORE GERMINATION LIPASE LIPC"/>
    <property type="match status" value="1"/>
</dbReference>
<dbReference type="HOGENOM" id="CLU_076859_2_0_9"/>
<gene>
    <name evidence="2" type="ORF">VN24_24385</name>
</gene>
<proteinExistence type="predicted"/>